<keyword evidence="5 15" id="KW-0813">Transport</keyword>
<gene>
    <name evidence="19" type="primary">Slc2a12</name>
    <name evidence="19" type="ORF">HEMCOM_R00839</name>
</gene>
<feature type="transmembrane region" description="Helical" evidence="17">
    <location>
        <begin position="351"/>
        <end position="370"/>
    </location>
</feature>
<dbReference type="NCBIfam" id="TIGR00879">
    <property type="entry name" value="SP"/>
    <property type="match status" value="1"/>
</dbReference>
<dbReference type="InterPro" id="IPR050820">
    <property type="entry name" value="MFS_Sugar_Transporter"/>
</dbReference>
<dbReference type="GO" id="GO:0048471">
    <property type="term" value="C:perinuclear region of cytoplasm"/>
    <property type="evidence" value="ECO:0007669"/>
    <property type="project" value="UniProtKB-SubCell"/>
</dbReference>
<accession>A0A7K9D8J8</accession>
<dbReference type="SUPFAM" id="SSF103473">
    <property type="entry name" value="MFS general substrate transporter"/>
    <property type="match status" value="1"/>
</dbReference>
<evidence type="ECO:0000256" key="17">
    <source>
        <dbReference type="SAM" id="Phobius"/>
    </source>
</evidence>
<feature type="domain" description="Major facilitator superfamily (MFS) profile" evidence="18">
    <location>
        <begin position="49"/>
        <end position="553"/>
    </location>
</feature>
<evidence type="ECO:0000256" key="4">
    <source>
        <dbReference type="ARBA" id="ARBA00007004"/>
    </source>
</evidence>
<comment type="caution">
    <text evidence="19">The sequence shown here is derived from an EMBL/GenBank/DDBJ whole genome shotgun (WGS) entry which is preliminary data.</text>
</comment>
<evidence type="ECO:0000256" key="14">
    <source>
        <dbReference type="ARBA" id="ARBA00042905"/>
    </source>
</evidence>
<evidence type="ECO:0000256" key="10">
    <source>
        <dbReference type="ARBA" id="ARBA00022989"/>
    </source>
</evidence>
<comment type="similarity">
    <text evidence="4">Belongs to the major facilitator superfamily. Sugar transporter (TC 2.A.1.1) family. Glucose transporter subfamily.</text>
</comment>
<dbReference type="GO" id="GO:0022857">
    <property type="term" value="F:transmembrane transporter activity"/>
    <property type="evidence" value="ECO:0007669"/>
    <property type="project" value="InterPro"/>
</dbReference>
<dbReference type="PANTHER" id="PTHR48023:SF2">
    <property type="entry name" value="SOLUTE CARRIER FAMILY 2, FACILITATED GLUCOSE TRANSPORTER MEMBER 12"/>
    <property type="match status" value="1"/>
</dbReference>
<dbReference type="Pfam" id="PF00083">
    <property type="entry name" value="Sugar_tr"/>
    <property type="match status" value="2"/>
</dbReference>
<feature type="transmembrane region" description="Helical" evidence="17">
    <location>
        <begin position="114"/>
        <end position="133"/>
    </location>
</feature>
<keyword evidence="20" id="KW-1185">Reference proteome</keyword>
<feature type="non-terminal residue" evidence="19">
    <location>
        <position position="598"/>
    </location>
</feature>
<keyword evidence="9 17" id="KW-0812">Transmembrane</keyword>
<feature type="region of interest" description="Disordered" evidence="16">
    <location>
        <begin position="1"/>
        <end position="27"/>
    </location>
</feature>
<feature type="transmembrane region" description="Helical" evidence="17">
    <location>
        <begin position="527"/>
        <end position="549"/>
    </location>
</feature>
<feature type="compositionally biased region" description="Polar residues" evidence="16">
    <location>
        <begin position="1"/>
        <end position="17"/>
    </location>
</feature>
<dbReference type="InterPro" id="IPR005829">
    <property type="entry name" value="Sugar_transporter_CS"/>
</dbReference>
<feature type="transmembrane region" description="Helical" evidence="17">
    <location>
        <begin position="286"/>
        <end position="309"/>
    </location>
</feature>
<proteinExistence type="inferred from homology"/>
<dbReference type="InterPro" id="IPR020846">
    <property type="entry name" value="MFS_dom"/>
</dbReference>
<comment type="catalytic activity">
    <reaction evidence="1">
        <text>D-glucose(out) = D-glucose(in)</text>
        <dbReference type="Rhea" id="RHEA:60376"/>
        <dbReference type="ChEBI" id="CHEBI:4167"/>
    </reaction>
</comment>
<evidence type="ECO:0000256" key="12">
    <source>
        <dbReference type="ARBA" id="ARBA00023180"/>
    </source>
</evidence>
<evidence type="ECO:0000256" key="5">
    <source>
        <dbReference type="ARBA" id="ARBA00022448"/>
    </source>
</evidence>
<evidence type="ECO:0000256" key="15">
    <source>
        <dbReference type="RuleBase" id="RU003346"/>
    </source>
</evidence>
<feature type="transmembrane region" description="Helical" evidence="17">
    <location>
        <begin position="172"/>
        <end position="190"/>
    </location>
</feature>
<dbReference type="EMBL" id="VWZJ01006677">
    <property type="protein sequence ID" value="NXG60390.1"/>
    <property type="molecule type" value="Genomic_DNA"/>
</dbReference>
<feature type="transmembrane region" description="Helical" evidence="17">
    <location>
        <begin position="202"/>
        <end position="223"/>
    </location>
</feature>
<keyword evidence="12" id="KW-0325">Glycoprotein</keyword>
<dbReference type="InterPro" id="IPR036259">
    <property type="entry name" value="MFS_trans_sf"/>
</dbReference>
<dbReference type="Proteomes" id="UP000518305">
    <property type="component" value="Unassembled WGS sequence"/>
</dbReference>
<evidence type="ECO:0000256" key="7">
    <source>
        <dbReference type="ARBA" id="ARBA00022490"/>
    </source>
</evidence>
<feature type="non-terminal residue" evidence="19">
    <location>
        <position position="1"/>
    </location>
</feature>
<evidence type="ECO:0000256" key="8">
    <source>
        <dbReference type="ARBA" id="ARBA00022597"/>
    </source>
</evidence>
<feature type="transmembrane region" description="Helical" evidence="17">
    <location>
        <begin position="462"/>
        <end position="487"/>
    </location>
</feature>
<evidence type="ECO:0000256" key="16">
    <source>
        <dbReference type="SAM" id="MobiDB-lite"/>
    </source>
</evidence>
<organism evidence="19 20">
    <name type="scientific">Hemiprocne comata</name>
    <dbReference type="NCBI Taxonomy" id="243314"/>
    <lineage>
        <taxon>Eukaryota</taxon>
        <taxon>Metazoa</taxon>
        <taxon>Chordata</taxon>
        <taxon>Craniata</taxon>
        <taxon>Vertebrata</taxon>
        <taxon>Euteleostomi</taxon>
        <taxon>Archelosauria</taxon>
        <taxon>Archosauria</taxon>
        <taxon>Dinosauria</taxon>
        <taxon>Saurischia</taxon>
        <taxon>Theropoda</taxon>
        <taxon>Coelurosauria</taxon>
        <taxon>Aves</taxon>
        <taxon>Neognathae</taxon>
        <taxon>Neoaves</taxon>
        <taxon>Strisores</taxon>
        <taxon>Apodiformes</taxon>
        <taxon>Apodidae</taxon>
        <taxon>Hemiprocninae</taxon>
        <taxon>Hemiprocne</taxon>
    </lineage>
</organism>
<dbReference type="GO" id="GO:0005886">
    <property type="term" value="C:plasma membrane"/>
    <property type="evidence" value="ECO:0007669"/>
    <property type="project" value="UniProtKB-SubCell"/>
</dbReference>
<evidence type="ECO:0000313" key="19">
    <source>
        <dbReference type="EMBL" id="NXG60390.1"/>
    </source>
</evidence>
<dbReference type="Gene3D" id="1.20.1250.20">
    <property type="entry name" value="MFS general substrate transporter like domains"/>
    <property type="match status" value="2"/>
</dbReference>
<keyword evidence="11 17" id="KW-0472">Membrane</keyword>
<dbReference type="FunFam" id="1.20.1250.20:FF:000237">
    <property type="entry name" value="Solute carrier family 2 (Facilitated glucose transporter), member 12"/>
    <property type="match status" value="1"/>
</dbReference>
<sequence>MAPGQSTEDLGQQSQTMRAGEDEESSRSSRCHLRQLPAAAGCGTFTFLSSAIAAVSGLLMGYELGLISGALLQMGSILALSCKEQEIVVSSLLFGALLASLTGGFLIDRFGRRLAIIIASSLLVLGSLILLPYESYGILIVGRIAIGISISLSSIATCVYIAEIAPQHRRGLLVSLNELMIVIGILFAYISNYTFSSVSHGWKYMFGLVIPLGALQAVAMYFLPPSPRFLVMKNNDEAARKILERLRETSDATKELTVIKSSLKDEHQYSFLDLFRSKNNMRARMLVGLTLVFFVQTTGQPNILFYASTVLKSVGFQSNEAASLASTGVGVVKVVSTVPATVFVDQVGSKTFLCIGSSVMAVSLVTMGLVNHNIHVNFTSVCRSQPPEDLFLQRPGNLTGVTNGSLKDLSASMASLERLSSDTQRSPDVARTEELNRTALAGGKSTTGSHMESEEVPVVLKWLSLASLLIYVAAFSIGLGPMSWLVLSEIFPGGIRGRAMALTSSMNWGINLLISLTFLTVTELIGLSWVCFIYTIMSLASLAFVIVFIPETKGCSLEQISMELDKQKYVKTPLCWVSQRREKLVPVELAKREKEQLY</sequence>
<dbReference type="AlphaFoldDB" id="A0A7K9D8J8"/>
<evidence type="ECO:0000313" key="20">
    <source>
        <dbReference type="Proteomes" id="UP000518305"/>
    </source>
</evidence>
<evidence type="ECO:0000256" key="3">
    <source>
        <dbReference type="ARBA" id="ARBA00004651"/>
    </source>
</evidence>
<dbReference type="CDD" id="cd17435">
    <property type="entry name" value="MFS_GLUT12_Class3"/>
    <property type="match status" value="1"/>
</dbReference>
<dbReference type="FunFam" id="1.20.1250.20:FF:000124">
    <property type="entry name" value="Solute carrier family 2, facilitated glucose transporter member 12"/>
    <property type="match status" value="1"/>
</dbReference>
<keyword evidence="10 17" id="KW-1133">Transmembrane helix</keyword>
<dbReference type="PROSITE" id="PS50850">
    <property type="entry name" value="MFS"/>
    <property type="match status" value="1"/>
</dbReference>
<dbReference type="InterPro" id="IPR003663">
    <property type="entry name" value="Sugar/inositol_transpt"/>
</dbReference>
<evidence type="ECO:0000256" key="13">
    <source>
        <dbReference type="ARBA" id="ARBA00039241"/>
    </source>
</evidence>
<evidence type="ECO:0000259" key="18">
    <source>
        <dbReference type="PROSITE" id="PS50850"/>
    </source>
</evidence>
<keyword evidence="7" id="KW-0963">Cytoplasm</keyword>
<feature type="transmembrane region" description="Helical" evidence="17">
    <location>
        <begin position="139"/>
        <end position="160"/>
    </location>
</feature>
<feature type="transmembrane region" description="Helical" evidence="17">
    <location>
        <begin position="321"/>
        <end position="344"/>
    </location>
</feature>
<evidence type="ECO:0000256" key="1">
    <source>
        <dbReference type="ARBA" id="ARBA00000618"/>
    </source>
</evidence>
<dbReference type="GO" id="GO:1904659">
    <property type="term" value="P:D-glucose transmembrane transport"/>
    <property type="evidence" value="ECO:0007669"/>
    <property type="project" value="TreeGrafter"/>
</dbReference>
<evidence type="ECO:0000256" key="2">
    <source>
        <dbReference type="ARBA" id="ARBA00004556"/>
    </source>
</evidence>
<keyword evidence="6" id="KW-1003">Cell membrane</keyword>
<name>A0A7K9D8J8_9AVES</name>
<dbReference type="PRINTS" id="PR00171">
    <property type="entry name" value="SUGRTRNSPORT"/>
</dbReference>
<dbReference type="OrthoDB" id="4142200at2759"/>
<dbReference type="PROSITE" id="PS00216">
    <property type="entry name" value="SUGAR_TRANSPORT_1"/>
    <property type="match status" value="1"/>
</dbReference>
<evidence type="ECO:0000256" key="6">
    <source>
        <dbReference type="ARBA" id="ARBA00022475"/>
    </source>
</evidence>
<evidence type="ECO:0000256" key="11">
    <source>
        <dbReference type="ARBA" id="ARBA00023136"/>
    </source>
</evidence>
<reference evidence="19 20" key="1">
    <citation type="submission" date="2019-09" db="EMBL/GenBank/DDBJ databases">
        <title>Bird 10,000 Genomes (B10K) Project - Family phase.</title>
        <authorList>
            <person name="Zhang G."/>
        </authorList>
    </citation>
    <scope>NUCLEOTIDE SEQUENCE [LARGE SCALE GENOMIC DNA]</scope>
    <source>
        <strain evidence="19">B10K-DU-001-23</strain>
        <tissue evidence="19">Muscle</tissue>
    </source>
</reference>
<keyword evidence="8" id="KW-0762">Sugar transport</keyword>
<feature type="transmembrane region" description="Helical" evidence="17">
    <location>
        <begin position="499"/>
        <end position="521"/>
    </location>
</feature>
<comment type="subcellular location">
    <subcellularLocation>
        <location evidence="3">Cell membrane</location>
        <topology evidence="3">Multi-pass membrane protein</topology>
    </subcellularLocation>
    <subcellularLocation>
        <location evidence="2">Cytoplasm</location>
        <location evidence="2">Perinuclear region</location>
    </subcellularLocation>
</comment>
<protein>
    <recommendedName>
        <fullName evidence="13">Solute carrier family 2, facilitated glucose transporter member 12</fullName>
    </recommendedName>
    <alternativeName>
        <fullName evidence="14">Glucose transporter type 12</fullName>
    </alternativeName>
</protein>
<evidence type="ECO:0000256" key="9">
    <source>
        <dbReference type="ARBA" id="ARBA00022692"/>
    </source>
</evidence>
<dbReference type="GO" id="GO:0072359">
    <property type="term" value="P:circulatory system development"/>
    <property type="evidence" value="ECO:0007669"/>
    <property type="project" value="TreeGrafter"/>
</dbReference>
<dbReference type="InterPro" id="IPR005828">
    <property type="entry name" value="MFS_sugar_transport-like"/>
</dbReference>
<dbReference type="PANTHER" id="PTHR48023">
    <property type="entry name" value="D-XYLOSE-PROTON SYMPORTER-LIKE 2"/>
    <property type="match status" value="1"/>
</dbReference>
<feature type="transmembrane region" description="Helical" evidence="17">
    <location>
        <begin position="87"/>
        <end position="107"/>
    </location>
</feature>